<dbReference type="SUPFAM" id="SSF161098">
    <property type="entry name" value="MetI-like"/>
    <property type="match status" value="1"/>
</dbReference>
<gene>
    <name evidence="9" type="ORF">PCO31110_05133</name>
</gene>
<sequence>MREVILPASLPQILSGLKIILGLSWTCVISAELVAAREGLGFLIMNGKEFFQTEVVVLGMVMISVTVLVTDIVFRAIERKVLRWQA</sequence>
<dbReference type="PANTHER" id="PTHR30151:SF0">
    <property type="entry name" value="ABC TRANSPORTER PERMEASE PROTEIN MJ0413-RELATED"/>
    <property type="match status" value="1"/>
</dbReference>
<evidence type="ECO:0000259" key="8">
    <source>
        <dbReference type="PROSITE" id="PS50928"/>
    </source>
</evidence>
<dbReference type="Gene3D" id="1.10.3720.10">
    <property type="entry name" value="MetI-like"/>
    <property type="match status" value="1"/>
</dbReference>
<evidence type="ECO:0000313" key="9">
    <source>
        <dbReference type="EMBL" id="VVE56524.1"/>
    </source>
</evidence>
<dbReference type="Proteomes" id="UP000337189">
    <property type="component" value="Unassembled WGS sequence"/>
</dbReference>
<feature type="transmembrane region" description="Helical" evidence="7">
    <location>
        <begin position="55"/>
        <end position="74"/>
    </location>
</feature>
<name>A0A5E4Z658_9BURK</name>
<dbReference type="PROSITE" id="PS50928">
    <property type="entry name" value="ABC_TM1"/>
    <property type="match status" value="1"/>
</dbReference>
<feature type="transmembrane region" description="Helical" evidence="7">
    <location>
        <begin position="12"/>
        <end position="35"/>
    </location>
</feature>
<evidence type="ECO:0000256" key="4">
    <source>
        <dbReference type="ARBA" id="ARBA00022692"/>
    </source>
</evidence>
<dbReference type="AlphaFoldDB" id="A0A5E4Z658"/>
<evidence type="ECO:0000256" key="5">
    <source>
        <dbReference type="ARBA" id="ARBA00022989"/>
    </source>
</evidence>
<keyword evidence="3" id="KW-1003">Cell membrane</keyword>
<comment type="subcellular location">
    <subcellularLocation>
        <location evidence="1 7">Cell membrane</location>
        <topology evidence="1 7">Multi-pass membrane protein</topology>
    </subcellularLocation>
</comment>
<feature type="domain" description="ABC transmembrane type-1" evidence="8">
    <location>
        <begin position="1"/>
        <end position="74"/>
    </location>
</feature>
<reference evidence="9 10" key="1">
    <citation type="submission" date="2019-08" db="EMBL/GenBank/DDBJ databases">
        <authorList>
            <person name="Peeters C."/>
        </authorList>
    </citation>
    <scope>NUCLEOTIDE SEQUENCE [LARGE SCALE GENOMIC DNA]</scope>
    <source>
        <strain evidence="9 10">LMG 31110</strain>
    </source>
</reference>
<protein>
    <submittedName>
        <fullName evidence="9">ABC transporter permease</fullName>
    </submittedName>
</protein>
<dbReference type="PANTHER" id="PTHR30151">
    <property type="entry name" value="ALKANE SULFONATE ABC TRANSPORTER-RELATED, MEMBRANE SUBUNIT"/>
    <property type="match status" value="1"/>
</dbReference>
<evidence type="ECO:0000256" key="2">
    <source>
        <dbReference type="ARBA" id="ARBA00022448"/>
    </source>
</evidence>
<proteinExistence type="inferred from homology"/>
<keyword evidence="4 7" id="KW-0812">Transmembrane</keyword>
<dbReference type="GO" id="GO:0005886">
    <property type="term" value="C:plasma membrane"/>
    <property type="evidence" value="ECO:0007669"/>
    <property type="project" value="UniProtKB-SubCell"/>
</dbReference>
<dbReference type="Pfam" id="PF00528">
    <property type="entry name" value="BPD_transp_1"/>
    <property type="match status" value="1"/>
</dbReference>
<evidence type="ECO:0000256" key="1">
    <source>
        <dbReference type="ARBA" id="ARBA00004651"/>
    </source>
</evidence>
<accession>A0A5E4Z658</accession>
<evidence type="ECO:0000256" key="6">
    <source>
        <dbReference type="ARBA" id="ARBA00023136"/>
    </source>
</evidence>
<keyword evidence="2 7" id="KW-0813">Transport</keyword>
<evidence type="ECO:0000256" key="3">
    <source>
        <dbReference type="ARBA" id="ARBA00022475"/>
    </source>
</evidence>
<comment type="similarity">
    <text evidence="7">Belongs to the binding-protein-dependent transport system permease family.</text>
</comment>
<evidence type="ECO:0000256" key="7">
    <source>
        <dbReference type="RuleBase" id="RU363032"/>
    </source>
</evidence>
<dbReference type="GO" id="GO:0055085">
    <property type="term" value="P:transmembrane transport"/>
    <property type="evidence" value="ECO:0007669"/>
    <property type="project" value="InterPro"/>
</dbReference>
<dbReference type="EMBL" id="CABPSJ010000015">
    <property type="protein sequence ID" value="VVE56524.1"/>
    <property type="molecule type" value="Genomic_DNA"/>
</dbReference>
<evidence type="ECO:0000313" key="10">
    <source>
        <dbReference type="Proteomes" id="UP000337189"/>
    </source>
</evidence>
<dbReference type="InterPro" id="IPR000515">
    <property type="entry name" value="MetI-like"/>
</dbReference>
<keyword evidence="6 7" id="KW-0472">Membrane</keyword>
<keyword evidence="5 7" id="KW-1133">Transmembrane helix</keyword>
<dbReference type="InterPro" id="IPR035906">
    <property type="entry name" value="MetI-like_sf"/>
</dbReference>
<organism evidence="9 10">
    <name type="scientific">Pandoraea communis</name>
    <dbReference type="NCBI Taxonomy" id="2508297"/>
    <lineage>
        <taxon>Bacteria</taxon>
        <taxon>Pseudomonadati</taxon>
        <taxon>Pseudomonadota</taxon>
        <taxon>Betaproteobacteria</taxon>
        <taxon>Burkholderiales</taxon>
        <taxon>Burkholderiaceae</taxon>
        <taxon>Pandoraea</taxon>
    </lineage>
</organism>